<name>A0ABR2QH31_9ROSI</name>
<evidence type="ECO:0000256" key="1">
    <source>
        <dbReference type="SAM" id="MobiDB-lite"/>
    </source>
</evidence>
<feature type="compositionally biased region" description="Acidic residues" evidence="1">
    <location>
        <begin position="111"/>
        <end position="122"/>
    </location>
</feature>
<feature type="region of interest" description="Disordered" evidence="1">
    <location>
        <begin position="93"/>
        <end position="155"/>
    </location>
</feature>
<gene>
    <name evidence="2" type="ORF">V6N11_065295</name>
</gene>
<dbReference type="Proteomes" id="UP001396334">
    <property type="component" value="Unassembled WGS sequence"/>
</dbReference>
<reference evidence="2 3" key="1">
    <citation type="journal article" date="2024" name="G3 (Bethesda)">
        <title>Genome assembly of Hibiscus sabdariffa L. provides insights into metabolisms of medicinal natural products.</title>
        <authorList>
            <person name="Kim T."/>
        </authorList>
    </citation>
    <scope>NUCLEOTIDE SEQUENCE [LARGE SCALE GENOMIC DNA]</scope>
    <source>
        <strain evidence="2">TK-2024</strain>
        <tissue evidence="2">Old leaves</tissue>
    </source>
</reference>
<evidence type="ECO:0000313" key="2">
    <source>
        <dbReference type="EMBL" id="KAK8999799.1"/>
    </source>
</evidence>
<proteinExistence type="predicted"/>
<feature type="compositionally biased region" description="Polar residues" evidence="1">
    <location>
        <begin position="126"/>
        <end position="147"/>
    </location>
</feature>
<accession>A0ABR2QH31</accession>
<evidence type="ECO:0000313" key="3">
    <source>
        <dbReference type="Proteomes" id="UP001396334"/>
    </source>
</evidence>
<protein>
    <recommendedName>
        <fullName evidence="4">Myb/SANT-like domain-containing protein</fullName>
    </recommendedName>
</protein>
<comment type="caution">
    <text evidence="2">The sequence shown here is derived from an EMBL/GenBank/DDBJ whole genome shotgun (WGS) entry which is preliminary data.</text>
</comment>
<dbReference type="EMBL" id="JBBPBN010000039">
    <property type="protein sequence ID" value="KAK8999799.1"/>
    <property type="molecule type" value="Genomic_DNA"/>
</dbReference>
<sequence>MSPCKRKVTKDPLATNSEVKKCKAIWDLKATEYFIQGCLDQVSKGERNGITLTKKGWQVVTSYFFDLTGNKYDVAATGEFAWALSSGILPNGLGGNEGDEEDVYRSSPIDLDMEEGSGDSEDASVGATNEFTGIKLNSSQGTVNQNSEGKRRRVG</sequence>
<evidence type="ECO:0008006" key="4">
    <source>
        <dbReference type="Google" id="ProtNLM"/>
    </source>
</evidence>
<organism evidence="2 3">
    <name type="scientific">Hibiscus sabdariffa</name>
    <name type="common">roselle</name>
    <dbReference type="NCBI Taxonomy" id="183260"/>
    <lineage>
        <taxon>Eukaryota</taxon>
        <taxon>Viridiplantae</taxon>
        <taxon>Streptophyta</taxon>
        <taxon>Embryophyta</taxon>
        <taxon>Tracheophyta</taxon>
        <taxon>Spermatophyta</taxon>
        <taxon>Magnoliopsida</taxon>
        <taxon>eudicotyledons</taxon>
        <taxon>Gunneridae</taxon>
        <taxon>Pentapetalae</taxon>
        <taxon>rosids</taxon>
        <taxon>malvids</taxon>
        <taxon>Malvales</taxon>
        <taxon>Malvaceae</taxon>
        <taxon>Malvoideae</taxon>
        <taxon>Hibiscus</taxon>
    </lineage>
</organism>
<keyword evidence="3" id="KW-1185">Reference proteome</keyword>